<name>A0ABT5IIA4_9CAUL</name>
<feature type="region of interest" description="Disordered" evidence="1">
    <location>
        <begin position="22"/>
        <end position="76"/>
    </location>
</feature>
<feature type="compositionally biased region" description="Low complexity" evidence="1">
    <location>
        <begin position="57"/>
        <end position="76"/>
    </location>
</feature>
<accession>A0ABT5IIA4</accession>
<dbReference type="RefSeq" id="WP_272742282.1">
    <property type="nucleotide sequence ID" value="NZ_JAQQKW010000010.1"/>
</dbReference>
<proteinExistence type="predicted"/>
<dbReference type="EMBL" id="JAQQKW010000010">
    <property type="protein sequence ID" value="MDC7695623.1"/>
    <property type="molecule type" value="Genomic_DNA"/>
</dbReference>
<evidence type="ECO:0000313" key="3">
    <source>
        <dbReference type="EMBL" id="MDC7695623.1"/>
    </source>
</evidence>
<keyword evidence="4" id="KW-1185">Reference proteome</keyword>
<feature type="signal peptide" evidence="2">
    <location>
        <begin position="1"/>
        <end position="24"/>
    </location>
</feature>
<evidence type="ECO:0000313" key="4">
    <source>
        <dbReference type="Proteomes" id="UP001216595"/>
    </source>
</evidence>
<dbReference type="Proteomes" id="UP001216595">
    <property type="component" value="Unassembled WGS sequence"/>
</dbReference>
<reference evidence="3 4" key="1">
    <citation type="submission" date="2023-01" db="EMBL/GenBank/DDBJ databases">
        <title>Novel species of the genus Asticcacaulis isolated from rivers.</title>
        <authorList>
            <person name="Lu H."/>
        </authorList>
    </citation>
    <scope>NUCLEOTIDE SEQUENCE [LARGE SCALE GENOMIC DNA]</scope>
    <source>
        <strain evidence="3 4">DXS10W</strain>
    </source>
</reference>
<evidence type="ECO:0000256" key="1">
    <source>
        <dbReference type="SAM" id="MobiDB-lite"/>
    </source>
</evidence>
<feature type="chain" id="PRO_5046350841" description="DUF4476 domain-containing protein" evidence="2">
    <location>
        <begin position="25"/>
        <end position="263"/>
    </location>
</feature>
<protein>
    <recommendedName>
        <fullName evidence="5">DUF4476 domain-containing protein</fullName>
    </recommendedName>
</protein>
<keyword evidence="2" id="KW-0732">Signal</keyword>
<evidence type="ECO:0000256" key="2">
    <source>
        <dbReference type="SAM" id="SignalP"/>
    </source>
</evidence>
<comment type="caution">
    <text evidence="3">The sequence shown here is derived from an EMBL/GenBank/DDBJ whole genome shotgun (WGS) entry which is preliminary data.</text>
</comment>
<evidence type="ECO:0008006" key="5">
    <source>
        <dbReference type="Google" id="ProtNLM"/>
    </source>
</evidence>
<organism evidence="3 4">
    <name type="scientific">Asticcacaulis currens</name>
    <dbReference type="NCBI Taxonomy" id="2984210"/>
    <lineage>
        <taxon>Bacteria</taxon>
        <taxon>Pseudomonadati</taxon>
        <taxon>Pseudomonadota</taxon>
        <taxon>Alphaproteobacteria</taxon>
        <taxon>Caulobacterales</taxon>
        <taxon>Caulobacteraceae</taxon>
        <taxon>Asticcacaulis</taxon>
    </lineage>
</organism>
<sequence>MVYLKRMVAGVCLLGLTAAVSAQAREPEREPGARIVVAPKPVQKRVNPPIPAPEPQQSPAADNPAPAQPVKAAPPVAAPSVQARINPAPVAQPTGEIAPSVDMIESPPPVVMATAQDVGPVGPAKPAGDFAERVELAHQLLEIDGTEAIIRHFVGEVHMRLIIGEVGKYIDVNSLNESDRYRLATIVATVSTELGDKILLLTARGHAQNLSREELLYLARVSDSDAQRKLTQMRIDDTGELDKNAELVMQISALKIVQEFEKP</sequence>
<gene>
    <name evidence="3" type="ORF">PQU94_15200</name>
</gene>